<keyword evidence="1" id="KW-0723">Serine/threonine-protein kinase</keyword>
<sequence>AGNVMVRPELHTAADVEKVVAEAAALASEADGEAGALVVYTLRSQELSAQMASECRQRGVPCVDVAQPLMAALSEGIRQAEAAGIEVFVASDSSGRTPTAMVVSALQRLPGGTPDEVTVCPETRTVEEVKQVVEAASKSGQRSVVAFTFASSGLARFMRQQCEDAGVRFVDVFQPVLLAFEVYLKYPAIGVPGGFSDTKAPSKWKKVAVERAA</sequence>
<protein>
    <recommendedName>
        <fullName evidence="7">Uroporphyrinogen-III synthase</fullName>
    </recommendedName>
</protein>
<name>A0ABN9WTC7_9DINO</name>
<evidence type="ECO:0008006" key="7">
    <source>
        <dbReference type="Google" id="ProtNLM"/>
    </source>
</evidence>
<evidence type="ECO:0000256" key="4">
    <source>
        <dbReference type="ARBA" id="ARBA00022777"/>
    </source>
</evidence>
<keyword evidence="6" id="KW-1185">Reference proteome</keyword>
<organism evidence="5 6">
    <name type="scientific">Prorocentrum cordatum</name>
    <dbReference type="NCBI Taxonomy" id="2364126"/>
    <lineage>
        <taxon>Eukaryota</taxon>
        <taxon>Sar</taxon>
        <taxon>Alveolata</taxon>
        <taxon>Dinophyceae</taxon>
        <taxon>Prorocentrales</taxon>
        <taxon>Prorocentraceae</taxon>
        <taxon>Prorocentrum</taxon>
    </lineage>
</organism>
<evidence type="ECO:0000256" key="3">
    <source>
        <dbReference type="ARBA" id="ARBA00022741"/>
    </source>
</evidence>
<reference evidence="5" key="1">
    <citation type="submission" date="2023-10" db="EMBL/GenBank/DDBJ databases">
        <authorList>
            <person name="Chen Y."/>
            <person name="Shah S."/>
            <person name="Dougan E. K."/>
            <person name="Thang M."/>
            <person name="Chan C."/>
        </authorList>
    </citation>
    <scope>NUCLEOTIDE SEQUENCE [LARGE SCALE GENOMIC DNA]</scope>
</reference>
<dbReference type="EMBL" id="CAUYUJ010019087">
    <property type="protein sequence ID" value="CAK0888531.1"/>
    <property type="molecule type" value="Genomic_DNA"/>
</dbReference>
<dbReference type="PANTHER" id="PTHR31756">
    <property type="entry name" value="PYRUVATE, PHOSPHATE DIKINASE REGULATORY PROTEIN 1, CHLOROPLASTIC"/>
    <property type="match status" value="1"/>
</dbReference>
<feature type="non-terminal residue" evidence="5">
    <location>
        <position position="1"/>
    </location>
</feature>
<evidence type="ECO:0000256" key="1">
    <source>
        <dbReference type="ARBA" id="ARBA00022527"/>
    </source>
</evidence>
<evidence type="ECO:0000313" key="6">
    <source>
        <dbReference type="Proteomes" id="UP001189429"/>
    </source>
</evidence>
<keyword evidence="4" id="KW-0418">Kinase</keyword>
<comment type="caution">
    <text evidence="5">The sequence shown here is derived from an EMBL/GenBank/DDBJ whole genome shotgun (WGS) entry which is preliminary data.</text>
</comment>
<evidence type="ECO:0000313" key="5">
    <source>
        <dbReference type="EMBL" id="CAK0888531.1"/>
    </source>
</evidence>
<dbReference type="Proteomes" id="UP001189429">
    <property type="component" value="Unassembled WGS sequence"/>
</dbReference>
<dbReference type="Pfam" id="PF03618">
    <property type="entry name" value="Kinase-PPPase"/>
    <property type="match status" value="2"/>
</dbReference>
<dbReference type="PANTHER" id="PTHR31756:SF3">
    <property type="entry name" value="PYRUVATE, PHOSPHATE DIKINASE REGULATORY PROTEIN 1, CHLOROPLASTIC"/>
    <property type="match status" value="1"/>
</dbReference>
<dbReference type="InterPro" id="IPR005177">
    <property type="entry name" value="Kinase-pyrophosphorylase"/>
</dbReference>
<evidence type="ECO:0000256" key="2">
    <source>
        <dbReference type="ARBA" id="ARBA00022679"/>
    </source>
</evidence>
<keyword evidence="3" id="KW-0547">Nucleotide-binding</keyword>
<accession>A0ABN9WTC7</accession>
<gene>
    <name evidence="5" type="ORF">PCOR1329_LOCUS69305</name>
</gene>
<proteinExistence type="predicted"/>
<keyword evidence="2" id="KW-0808">Transferase</keyword>